<proteinExistence type="inferred from homology"/>
<dbReference type="InterPro" id="IPR019926">
    <property type="entry name" value="Ribosomal_uL3_CS"/>
</dbReference>
<comment type="similarity">
    <text evidence="1 7 8">Belongs to the universal ribosomal protein uL3 family.</text>
</comment>
<protein>
    <recommendedName>
        <fullName evidence="6 7">Large ribosomal subunit protein uL3</fullName>
    </recommendedName>
</protein>
<dbReference type="GO" id="GO:0006412">
    <property type="term" value="P:translation"/>
    <property type="evidence" value="ECO:0007669"/>
    <property type="project" value="UniProtKB-UniRule"/>
</dbReference>
<reference evidence="10 11" key="1">
    <citation type="submission" date="2017-01" db="EMBL/GenBank/DDBJ databases">
        <authorList>
            <person name="Erauso G."/>
        </authorList>
    </citation>
    <scope>NUCLEOTIDE SEQUENCE [LARGE SCALE GENOMIC DNA]</scope>
    <source>
        <strain evidence="10">MESINF1</strain>
    </source>
</reference>
<evidence type="ECO:0000256" key="5">
    <source>
        <dbReference type="ARBA" id="ARBA00023274"/>
    </source>
</evidence>
<sequence length="210" mass="22749">MKGILGRKLGMTTLYKDGKAFGVTVVKAGPCTVVQKKTLEGGEYDAIQVGFEELTPERAKKILTKPLVKKFEAAKVKPHRVLKEFKVGNINDYTVGDIIEVGVFSEGEKVDVTGYSKGRGFSGAMKRWNFRGGEASHGAKFHRELGSVGNHTEPAKIWKGKKMPGQYGNEKKTIKNLTVVKVDAENGLIAIYGAVPGARGGLLVIKSATR</sequence>
<keyword evidence="11" id="KW-1185">Reference proteome</keyword>
<gene>
    <name evidence="7 10" type="primary">rplC</name>
    <name evidence="10" type="ORF">MESINF_0351</name>
</gene>
<evidence type="ECO:0000256" key="4">
    <source>
        <dbReference type="ARBA" id="ARBA00022980"/>
    </source>
</evidence>
<dbReference type="NCBIfam" id="TIGR03625">
    <property type="entry name" value="L3_bact"/>
    <property type="match status" value="1"/>
</dbReference>
<comment type="function">
    <text evidence="7 9">One of the primary rRNA binding proteins, it binds directly near the 3'-end of the 23S rRNA, where it nucleates assembly of the 50S subunit.</text>
</comment>
<evidence type="ECO:0000256" key="9">
    <source>
        <dbReference type="RuleBase" id="RU003906"/>
    </source>
</evidence>
<keyword evidence="5 7" id="KW-0687">Ribonucleoprotein</keyword>
<name>A0A7Z7LDR4_9BACT</name>
<keyword evidence="2 7" id="KW-0699">rRNA-binding</keyword>
<dbReference type="Proteomes" id="UP000250796">
    <property type="component" value="Chromosome MESINF"/>
</dbReference>
<dbReference type="GO" id="GO:0019843">
    <property type="term" value="F:rRNA binding"/>
    <property type="evidence" value="ECO:0007669"/>
    <property type="project" value="UniProtKB-UniRule"/>
</dbReference>
<dbReference type="InterPro" id="IPR019927">
    <property type="entry name" value="Ribosomal_uL3_bac/org-type"/>
</dbReference>
<keyword evidence="4 7" id="KW-0689">Ribosomal protein</keyword>
<evidence type="ECO:0000256" key="2">
    <source>
        <dbReference type="ARBA" id="ARBA00022730"/>
    </source>
</evidence>
<dbReference type="Gene3D" id="2.40.30.10">
    <property type="entry name" value="Translation factors"/>
    <property type="match status" value="1"/>
</dbReference>
<dbReference type="Pfam" id="PF00297">
    <property type="entry name" value="Ribosomal_L3"/>
    <property type="match status" value="1"/>
</dbReference>
<dbReference type="AlphaFoldDB" id="A0A7Z7LDR4"/>
<dbReference type="InterPro" id="IPR000597">
    <property type="entry name" value="Ribosomal_uL3"/>
</dbReference>
<dbReference type="InterPro" id="IPR009000">
    <property type="entry name" value="Transl_B-barrel_sf"/>
</dbReference>
<dbReference type="GO" id="GO:0003735">
    <property type="term" value="F:structural constituent of ribosome"/>
    <property type="evidence" value="ECO:0007669"/>
    <property type="project" value="UniProtKB-UniRule"/>
</dbReference>
<evidence type="ECO:0000313" key="11">
    <source>
        <dbReference type="Proteomes" id="UP000250796"/>
    </source>
</evidence>
<evidence type="ECO:0000256" key="1">
    <source>
        <dbReference type="ARBA" id="ARBA00006540"/>
    </source>
</evidence>
<dbReference type="GO" id="GO:0022625">
    <property type="term" value="C:cytosolic large ribosomal subunit"/>
    <property type="evidence" value="ECO:0007669"/>
    <property type="project" value="TreeGrafter"/>
</dbReference>
<dbReference type="PANTHER" id="PTHR11229:SF16">
    <property type="entry name" value="LARGE RIBOSOMAL SUBUNIT PROTEIN UL3C"/>
    <property type="match status" value="1"/>
</dbReference>
<evidence type="ECO:0000313" key="10">
    <source>
        <dbReference type="EMBL" id="SSC11800.1"/>
    </source>
</evidence>
<dbReference type="HAMAP" id="MF_01325_B">
    <property type="entry name" value="Ribosomal_uL3_B"/>
    <property type="match status" value="1"/>
</dbReference>
<dbReference type="KEGG" id="minf:MESINF_0351"/>
<dbReference type="PROSITE" id="PS00474">
    <property type="entry name" value="RIBOSOMAL_L3"/>
    <property type="match status" value="1"/>
</dbReference>
<organism evidence="10 11">
    <name type="scientific">Mesotoga infera</name>
    <dbReference type="NCBI Taxonomy" id="1236046"/>
    <lineage>
        <taxon>Bacteria</taxon>
        <taxon>Thermotogati</taxon>
        <taxon>Thermotogota</taxon>
        <taxon>Thermotogae</taxon>
        <taxon>Kosmotogales</taxon>
        <taxon>Kosmotogaceae</taxon>
        <taxon>Mesotoga</taxon>
    </lineage>
</organism>
<dbReference type="RefSeq" id="WP_169698240.1">
    <property type="nucleotide sequence ID" value="NZ_LS974202.1"/>
</dbReference>
<dbReference type="SUPFAM" id="SSF50447">
    <property type="entry name" value="Translation proteins"/>
    <property type="match status" value="1"/>
</dbReference>
<dbReference type="PANTHER" id="PTHR11229">
    <property type="entry name" value="50S RIBOSOMAL PROTEIN L3"/>
    <property type="match status" value="1"/>
</dbReference>
<evidence type="ECO:0000256" key="7">
    <source>
        <dbReference type="HAMAP-Rule" id="MF_01325"/>
    </source>
</evidence>
<evidence type="ECO:0000256" key="8">
    <source>
        <dbReference type="RuleBase" id="RU003905"/>
    </source>
</evidence>
<keyword evidence="3 7" id="KW-0694">RNA-binding</keyword>
<evidence type="ECO:0000256" key="3">
    <source>
        <dbReference type="ARBA" id="ARBA00022884"/>
    </source>
</evidence>
<comment type="subunit">
    <text evidence="7 9">Part of the 50S ribosomal subunit. Forms a cluster with proteins L14 and L19.</text>
</comment>
<dbReference type="FunFam" id="2.40.30.10:FF:000004">
    <property type="entry name" value="50S ribosomal protein L3"/>
    <property type="match status" value="1"/>
</dbReference>
<evidence type="ECO:0000256" key="6">
    <source>
        <dbReference type="ARBA" id="ARBA00035243"/>
    </source>
</evidence>
<dbReference type="EMBL" id="LS974202">
    <property type="protein sequence ID" value="SSC11800.1"/>
    <property type="molecule type" value="Genomic_DNA"/>
</dbReference>
<dbReference type="Gene3D" id="3.30.160.810">
    <property type="match status" value="1"/>
</dbReference>
<accession>A0A7Z7LDR4</accession>